<dbReference type="PANTHER" id="PTHR13833">
    <property type="match status" value="1"/>
</dbReference>
<dbReference type="STRING" id="1513896.SAMN05660841_01133"/>
<dbReference type="PROSITE" id="PS51257">
    <property type="entry name" value="PROKAR_LIPOPROTEIN"/>
    <property type="match status" value="1"/>
</dbReference>
<dbReference type="SUPFAM" id="SSF63829">
    <property type="entry name" value="Calcium-dependent phosphotriesterase"/>
    <property type="match status" value="1"/>
</dbReference>
<dbReference type="EMBL" id="FUZF01000003">
    <property type="protein sequence ID" value="SKB54560.1"/>
    <property type="molecule type" value="Genomic_DNA"/>
</dbReference>
<keyword evidence="1" id="KW-0449">Lipoprotein</keyword>
<dbReference type="Proteomes" id="UP000190150">
    <property type="component" value="Unassembled WGS sequence"/>
</dbReference>
<evidence type="ECO:0000313" key="1">
    <source>
        <dbReference type="EMBL" id="SKB54560.1"/>
    </source>
</evidence>
<dbReference type="Gene3D" id="2.120.10.30">
    <property type="entry name" value="TolB, C-terminal domain"/>
    <property type="match status" value="1"/>
</dbReference>
<accession>A0A1T5C607</accession>
<keyword evidence="2" id="KW-1185">Reference proteome</keyword>
<dbReference type="RefSeq" id="WP_079642023.1">
    <property type="nucleotide sequence ID" value="NZ_FUZF01000003.1"/>
</dbReference>
<dbReference type="PANTHER" id="PTHR13833:SF71">
    <property type="entry name" value="NHL DOMAIN-CONTAINING PROTEIN"/>
    <property type="match status" value="1"/>
</dbReference>
<organism evidence="1 2">
    <name type="scientific">Sphingobacterium nematocida</name>
    <dbReference type="NCBI Taxonomy" id="1513896"/>
    <lineage>
        <taxon>Bacteria</taxon>
        <taxon>Pseudomonadati</taxon>
        <taxon>Bacteroidota</taxon>
        <taxon>Sphingobacteriia</taxon>
        <taxon>Sphingobacteriales</taxon>
        <taxon>Sphingobacteriaceae</taxon>
        <taxon>Sphingobacterium</taxon>
    </lineage>
</organism>
<evidence type="ECO:0000313" key="2">
    <source>
        <dbReference type="Proteomes" id="UP000190150"/>
    </source>
</evidence>
<proteinExistence type="predicted"/>
<name>A0A1T5C607_9SPHI</name>
<dbReference type="AlphaFoldDB" id="A0A1T5C607"/>
<dbReference type="InterPro" id="IPR011042">
    <property type="entry name" value="6-blade_b-propeller_TolB-like"/>
</dbReference>
<protein>
    <submittedName>
        <fullName evidence="1">Putative lipoprotein, rSAM/lipoprotein system</fullName>
    </submittedName>
</protein>
<gene>
    <name evidence="1" type="ORF">SAMN05660841_01133</name>
</gene>
<sequence length="641" mass="70556">MKRIYQYIIFGFVGLLIFACAKEGLWNQNTEVPESEKGTITGQLINDDNNQPLKGIKILFERQTKKDGSNTFVDTVSTDVEGKFSYSVPFPNKVRLVVRDTGRYHADTTFVEVLEHRDYPIVMNSHPRFGTSNISVKLLNENELAMEGVSIALYTRESSLESYSAVDTFLTDGQGNVYFKDVAFPVRYKVAVAEKEVAYDMDAVEGFLQTKDDLNLTLHSRAKFGKADVKLVAKYFYTNTIATNVEVSISSKSILDENFSTPRITTLNANGELNLPGIIYPSEIKIAATNATAFPFVSTTVIVEESNAKQPIPVNLFDSTPRYWDMTPSSVIAENTLVAFYEGVSVQEMELDSKGNIYAVTTDNTLVRIKSDGSGHKVLATGFTSSWGLALVDDYTMYVVENTNGHSVKKVVINPETDVATVTLYAGNGSASGTADGSVVDARFNRPSDAVYDASRNCLWIVEWQGQRIRKIDLSTGTVSTLATGTGFGFGVALTKDYKYLYIASHTSPAGIVKYDIDNKKMYTVRTGYSIRHLAIAPNGDIYFNINGNYQGKQYKITKEVLVDGNANNTTSTFETIAGNGSWGTLNPVGYVGSPNTILGTKNVDGSPNGIMYDPYRGRLYFSVSGDSRLYYLKNSAVPNN</sequence>
<dbReference type="OrthoDB" id="670826at2"/>
<reference evidence="2" key="1">
    <citation type="submission" date="2017-02" db="EMBL/GenBank/DDBJ databases">
        <authorList>
            <person name="Varghese N."/>
            <person name="Submissions S."/>
        </authorList>
    </citation>
    <scope>NUCLEOTIDE SEQUENCE [LARGE SCALE GENOMIC DNA]</scope>
    <source>
        <strain evidence="2">DSM 24091</strain>
    </source>
</reference>